<gene>
    <name evidence="1" type="ORF">CSOJ01_11302</name>
</gene>
<evidence type="ECO:0000313" key="1">
    <source>
        <dbReference type="EMBL" id="KAF6802878.1"/>
    </source>
</evidence>
<protein>
    <submittedName>
        <fullName evidence="1">Uncharacterized protein</fullName>
    </submittedName>
</protein>
<organism evidence="1 2">
    <name type="scientific">Colletotrichum sojae</name>
    <dbReference type="NCBI Taxonomy" id="2175907"/>
    <lineage>
        <taxon>Eukaryota</taxon>
        <taxon>Fungi</taxon>
        <taxon>Dikarya</taxon>
        <taxon>Ascomycota</taxon>
        <taxon>Pezizomycotina</taxon>
        <taxon>Sordariomycetes</taxon>
        <taxon>Hypocreomycetidae</taxon>
        <taxon>Glomerellales</taxon>
        <taxon>Glomerellaceae</taxon>
        <taxon>Colletotrichum</taxon>
        <taxon>Colletotrichum orchidearum species complex</taxon>
    </lineage>
</organism>
<sequence length="188" mass="21172">MSETKPTLCRLDPYENVLLDMRCDWYPLLVYPKAMLDTIPTDWEDELPNTKLPSALGFCSTFAQGSGLFEGEKKKKKKKKACGKPLIMSPFSDSVLIDQGFSDAFPWTITPASTLKGERISRQRIMFDGAVDQRARRTGQASRSWLSMLKQPSLTKYAFGVAIVWGWCRPDKDPLTGYGRLSPAPGRR</sequence>
<dbReference type="EMBL" id="WIGN01000256">
    <property type="protein sequence ID" value="KAF6802878.1"/>
    <property type="molecule type" value="Genomic_DNA"/>
</dbReference>
<keyword evidence="2" id="KW-1185">Reference proteome</keyword>
<comment type="caution">
    <text evidence="1">The sequence shown here is derived from an EMBL/GenBank/DDBJ whole genome shotgun (WGS) entry which is preliminary data.</text>
</comment>
<accession>A0A8H6MNW6</accession>
<proteinExistence type="predicted"/>
<evidence type="ECO:0000313" key="2">
    <source>
        <dbReference type="Proteomes" id="UP000652219"/>
    </source>
</evidence>
<dbReference type="AlphaFoldDB" id="A0A8H6MNW6"/>
<name>A0A8H6MNW6_9PEZI</name>
<dbReference type="Proteomes" id="UP000652219">
    <property type="component" value="Unassembled WGS sequence"/>
</dbReference>
<reference evidence="1 2" key="1">
    <citation type="journal article" date="2020" name="Phytopathology">
        <title>Genome Sequence Resources of Colletotrichum truncatum, C. plurivorum, C. musicola, and C. sojae: Four Species Pathogenic to Soybean (Glycine max).</title>
        <authorList>
            <person name="Rogerio F."/>
            <person name="Boufleur T.R."/>
            <person name="Ciampi-Guillardi M."/>
            <person name="Sukno S.A."/>
            <person name="Thon M.R."/>
            <person name="Massola Junior N.S."/>
            <person name="Baroncelli R."/>
        </authorList>
    </citation>
    <scope>NUCLEOTIDE SEQUENCE [LARGE SCALE GENOMIC DNA]</scope>
    <source>
        <strain evidence="1 2">LFN0009</strain>
    </source>
</reference>